<dbReference type="GO" id="GO:0003677">
    <property type="term" value="F:DNA binding"/>
    <property type="evidence" value="ECO:0007669"/>
    <property type="project" value="TreeGrafter"/>
</dbReference>
<dbReference type="InterPro" id="IPR000571">
    <property type="entry name" value="Znf_CCCH"/>
</dbReference>
<evidence type="ECO:0000259" key="13">
    <source>
        <dbReference type="PROSITE" id="PS50013"/>
    </source>
</evidence>
<dbReference type="PROSITE" id="PS50103">
    <property type="entry name" value="ZF_C3H1"/>
    <property type="match status" value="1"/>
</dbReference>
<dbReference type="InterPro" id="IPR056616">
    <property type="entry name" value="Chromo_MIT1"/>
</dbReference>
<dbReference type="Gene3D" id="3.40.50.10810">
    <property type="entry name" value="Tandem AAA-ATPase domain"/>
    <property type="match status" value="1"/>
</dbReference>
<dbReference type="GO" id="GO:0016887">
    <property type="term" value="F:ATP hydrolysis activity"/>
    <property type="evidence" value="ECO:0007669"/>
    <property type="project" value="TreeGrafter"/>
</dbReference>
<dbReference type="Pfam" id="PF23614">
    <property type="entry name" value="DUF7141"/>
    <property type="match status" value="1"/>
</dbReference>
<dbReference type="GO" id="GO:0003682">
    <property type="term" value="F:chromatin binding"/>
    <property type="evidence" value="ECO:0007669"/>
    <property type="project" value="TreeGrafter"/>
</dbReference>
<evidence type="ECO:0000256" key="12">
    <source>
        <dbReference type="SAM" id="MobiDB-lite"/>
    </source>
</evidence>
<dbReference type="PROSITE" id="PS50013">
    <property type="entry name" value="CHROMO_2"/>
    <property type="match status" value="1"/>
</dbReference>
<dbReference type="InterPro" id="IPR049730">
    <property type="entry name" value="SNF2/RAD54-like_C"/>
</dbReference>
<dbReference type="InterPro" id="IPR001965">
    <property type="entry name" value="Znf_PHD"/>
</dbReference>
<dbReference type="GO" id="GO:0140658">
    <property type="term" value="F:ATP-dependent chromatin remodeler activity"/>
    <property type="evidence" value="ECO:0007669"/>
    <property type="project" value="TreeGrafter"/>
</dbReference>
<keyword evidence="18" id="KW-1185">Reference proteome</keyword>
<dbReference type="PROSITE" id="PS51192">
    <property type="entry name" value="HELICASE_ATP_BIND_1"/>
    <property type="match status" value="1"/>
</dbReference>
<dbReference type="GO" id="GO:0000785">
    <property type="term" value="C:chromatin"/>
    <property type="evidence" value="ECO:0007669"/>
    <property type="project" value="TreeGrafter"/>
</dbReference>
<feature type="compositionally biased region" description="Acidic residues" evidence="12">
    <location>
        <begin position="196"/>
        <end position="207"/>
    </location>
</feature>
<dbReference type="Gene3D" id="2.40.50.40">
    <property type="match status" value="1"/>
</dbReference>
<dbReference type="GO" id="GO:0005634">
    <property type="term" value="C:nucleus"/>
    <property type="evidence" value="ECO:0007669"/>
    <property type="project" value="UniProtKB-SubCell"/>
</dbReference>
<dbReference type="InterPro" id="IPR001650">
    <property type="entry name" value="Helicase_C-like"/>
</dbReference>
<dbReference type="Pfam" id="PF00271">
    <property type="entry name" value="Helicase_C"/>
    <property type="match status" value="1"/>
</dbReference>
<comment type="subcellular location">
    <subcellularLocation>
        <location evidence="1">Nucleus</location>
    </subcellularLocation>
</comment>
<keyword evidence="4" id="KW-0677">Repeat</keyword>
<comment type="subunit">
    <text evidence="2">Component of the NuA4 histone acetyltransferase complex.</text>
</comment>
<dbReference type="Gene3D" id="3.30.40.10">
    <property type="entry name" value="Zinc/RING finger domain, C3HC4 (zinc finger)"/>
    <property type="match status" value="1"/>
</dbReference>
<dbReference type="PROSITE" id="PS51194">
    <property type="entry name" value="HELICASE_CTER"/>
    <property type="match status" value="1"/>
</dbReference>
<dbReference type="InterPro" id="IPR038718">
    <property type="entry name" value="SNF2-like_sf"/>
</dbReference>
<dbReference type="InterPro" id="IPR016197">
    <property type="entry name" value="Chromo-like_dom_sf"/>
</dbReference>
<dbReference type="CDD" id="cd15489">
    <property type="entry name" value="PHD_SF"/>
    <property type="match status" value="1"/>
</dbReference>
<comment type="caution">
    <text evidence="17">The sequence shown here is derived from an EMBL/GenBank/DDBJ whole genome shotgun (WGS) entry which is preliminary data.</text>
</comment>
<dbReference type="Pfam" id="PF15446">
    <property type="entry name" value="zf-PHD-like"/>
    <property type="match status" value="1"/>
</dbReference>
<feature type="region of interest" description="Disordered" evidence="12">
    <location>
        <begin position="1339"/>
        <end position="1473"/>
    </location>
</feature>
<keyword evidence="10" id="KW-0539">Nucleus</keyword>
<feature type="compositionally biased region" description="Polar residues" evidence="12">
    <location>
        <begin position="1390"/>
        <end position="1402"/>
    </location>
</feature>
<feature type="region of interest" description="Disordered" evidence="12">
    <location>
        <begin position="33"/>
        <end position="52"/>
    </location>
</feature>
<dbReference type="PANTHER" id="PTHR45623">
    <property type="entry name" value="CHROMODOMAIN-HELICASE-DNA-BINDING PROTEIN 3-RELATED-RELATED"/>
    <property type="match status" value="1"/>
</dbReference>
<evidence type="ECO:0000259" key="14">
    <source>
        <dbReference type="PROSITE" id="PS50103"/>
    </source>
</evidence>
<feature type="region of interest" description="Disordered" evidence="12">
    <location>
        <begin position="1641"/>
        <end position="1693"/>
    </location>
</feature>
<feature type="compositionally biased region" description="Polar residues" evidence="12">
    <location>
        <begin position="1641"/>
        <end position="1692"/>
    </location>
</feature>
<keyword evidence="5" id="KW-0547">Nucleotide-binding</keyword>
<dbReference type="InterPro" id="IPR000330">
    <property type="entry name" value="SNF2_N"/>
</dbReference>
<dbReference type="InterPro" id="IPR027417">
    <property type="entry name" value="P-loop_NTPase"/>
</dbReference>
<dbReference type="GO" id="GO:0008270">
    <property type="term" value="F:zinc ion binding"/>
    <property type="evidence" value="ECO:0007669"/>
    <property type="project" value="UniProtKB-KW"/>
</dbReference>
<keyword evidence="9" id="KW-0067">ATP-binding</keyword>
<keyword evidence="3 11" id="KW-0479">Metal-binding</keyword>
<feature type="zinc finger region" description="C3H1-type" evidence="11">
    <location>
        <begin position="1791"/>
        <end position="1820"/>
    </location>
</feature>
<organism evidence="17 18">
    <name type="scientific">Fusarium napiforme</name>
    <dbReference type="NCBI Taxonomy" id="42672"/>
    <lineage>
        <taxon>Eukaryota</taxon>
        <taxon>Fungi</taxon>
        <taxon>Dikarya</taxon>
        <taxon>Ascomycota</taxon>
        <taxon>Pezizomycotina</taxon>
        <taxon>Sordariomycetes</taxon>
        <taxon>Hypocreomycetidae</taxon>
        <taxon>Hypocreales</taxon>
        <taxon>Nectriaceae</taxon>
        <taxon>Fusarium</taxon>
        <taxon>Fusarium fujikuroi species complex</taxon>
    </lineage>
</organism>
<feature type="domain" description="C3H1-type" evidence="14">
    <location>
        <begin position="1791"/>
        <end position="1820"/>
    </location>
</feature>
<name>A0A8H5JPZ4_9HYPO</name>
<gene>
    <name evidence="17" type="ORF">FNAPI_4684</name>
</gene>
<evidence type="ECO:0000259" key="15">
    <source>
        <dbReference type="PROSITE" id="PS51192"/>
    </source>
</evidence>
<evidence type="ECO:0000256" key="3">
    <source>
        <dbReference type="ARBA" id="ARBA00022723"/>
    </source>
</evidence>
<feature type="region of interest" description="Disordered" evidence="12">
    <location>
        <begin position="178"/>
        <end position="358"/>
    </location>
</feature>
<dbReference type="InterPro" id="IPR041684">
    <property type="entry name" value="Znf-PHD-like"/>
</dbReference>
<reference evidence="17 18" key="1">
    <citation type="submission" date="2020-05" db="EMBL/GenBank/DDBJ databases">
        <title>Identification and distribution of gene clusters putatively required for synthesis of sphingolipid metabolism inhibitors in phylogenetically diverse species of the filamentous fungus Fusarium.</title>
        <authorList>
            <person name="Kim H.-S."/>
            <person name="Busman M."/>
            <person name="Brown D.W."/>
            <person name="Divon H."/>
            <person name="Uhlig S."/>
            <person name="Proctor R.H."/>
        </authorList>
    </citation>
    <scope>NUCLEOTIDE SEQUENCE [LARGE SCALE GENOMIC DNA]</scope>
    <source>
        <strain evidence="17 18">NRRL 25196</strain>
    </source>
</reference>
<evidence type="ECO:0000313" key="17">
    <source>
        <dbReference type="EMBL" id="KAF5559559.1"/>
    </source>
</evidence>
<feature type="compositionally biased region" description="Basic residues" evidence="12">
    <location>
        <begin position="309"/>
        <end position="324"/>
    </location>
</feature>
<dbReference type="SUPFAM" id="SSF54160">
    <property type="entry name" value="Chromo domain-like"/>
    <property type="match status" value="1"/>
</dbReference>
<dbReference type="SMART" id="SM00490">
    <property type="entry name" value="HELICc"/>
    <property type="match status" value="1"/>
</dbReference>
<feature type="domain" description="Chromo" evidence="13">
    <location>
        <begin position="552"/>
        <end position="621"/>
    </location>
</feature>
<feature type="domain" description="Helicase ATP-binding" evidence="15">
    <location>
        <begin position="763"/>
        <end position="935"/>
    </location>
</feature>
<dbReference type="InterPro" id="IPR011011">
    <property type="entry name" value="Znf_FYVE_PHD"/>
</dbReference>
<dbReference type="GO" id="GO:0042393">
    <property type="term" value="F:histone binding"/>
    <property type="evidence" value="ECO:0007669"/>
    <property type="project" value="TreeGrafter"/>
</dbReference>
<feature type="domain" description="Helicase C-terminal" evidence="16">
    <location>
        <begin position="1068"/>
        <end position="1220"/>
    </location>
</feature>
<keyword evidence="8 11" id="KW-0862">Zinc</keyword>
<evidence type="ECO:0000256" key="6">
    <source>
        <dbReference type="ARBA" id="ARBA00022771"/>
    </source>
</evidence>
<dbReference type="SMART" id="SM00487">
    <property type="entry name" value="DEXDc"/>
    <property type="match status" value="1"/>
</dbReference>
<evidence type="ECO:0000256" key="9">
    <source>
        <dbReference type="ARBA" id="ARBA00022840"/>
    </source>
</evidence>
<evidence type="ECO:0000259" key="16">
    <source>
        <dbReference type="PROSITE" id="PS51194"/>
    </source>
</evidence>
<dbReference type="Pfam" id="PF00176">
    <property type="entry name" value="SNF2-rel_dom"/>
    <property type="match status" value="1"/>
</dbReference>
<evidence type="ECO:0000256" key="8">
    <source>
        <dbReference type="ARBA" id="ARBA00022833"/>
    </source>
</evidence>
<evidence type="ECO:0000256" key="1">
    <source>
        <dbReference type="ARBA" id="ARBA00004123"/>
    </source>
</evidence>
<dbReference type="CDD" id="cd17919">
    <property type="entry name" value="DEXHc_Snf"/>
    <property type="match status" value="1"/>
</dbReference>
<dbReference type="SMART" id="SM00249">
    <property type="entry name" value="PHD"/>
    <property type="match status" value="1"/>
</dbReference>
<dbReference type="PANTHER" id="PTHR45623:SF17">
    <property type="entry name" value="CHROMODOMAIN-HELICASE-DNA-BINDING PROTEIN 3-RELATED"/>
    <property type="match status" value="1"/>
</dbReference>
<sequence>MDTENHPYEPLEGLVDQDDNAIERSLEWLLADLNGNNGALPPDADIDTERQPTARGNMNARGEDMEQDFPQIEEDGLSVFRVSPPHYSFEVAIPEMPLEKRNEYSAVHSDIVEFISGELRPSRGIVKYHVDFTDGRQELISTAELVTRENGRVALARFSQGLWPLELDDMSARKRKYLQDDEWDSGQESAVSDRMDIDDEMEDDDEEPVRRKRSSRSVSQRLRSRENTKQLSRSPALAIDEDDLDDLQPEPLGVTRSLRTRPPRQLTRMPFKNGISSQDQDELLGDAPLVSSGEEDDDFSPIVSDLGPKKGRPTRSRQKSKRLHTASMRQKALSQLRQKSPDSDIEFEAPRRSSRATRNTLNMRDDAQMDEDSFYIADDKAPGAPKIISIREVFQPLPADSEFASMHMDTCHTCGGSRQRGPMIHCQGCTLSYHKNCLGYRSAREHMVTKVGQDDFVLQCRSCAAFSEKKTSRQEEKLREQNGGVDPITQVPPDLLNNAEAVLFRCTSCHRGWHVDHLPGARGGTIGTDLKSERLKDHSIDWQCKECANARHKIHRLVAWRPIPTELAKRDPRPMYTEVREDEKEYLIKWESLSYAHCDWKPGAWVYGVAAPTMRNSFGKRDLEQDLLKLSEREAIPDEFLMPDIVLNTRLDPSVPRPRTKKDEIDNLANVSKIFVKFQGLGYDDVVWDTPPSEDAGDIYASFVEAYYEYIEGKYFRSESQHKIRERVKAYKAEPFEELKEQPAGLKRGKLMGYQIEGVNWLLGNYHSGRSVVLADEMGLGKTVQVVGLVTSLVQDSPRCWPFLVVVPNATCPNWRREFKQWVPELRVVAYHGGREPQALAYKYELFPNGSTDMKAHVVIMSYDSAQDPATKALFKSINWAGLVVDEGQRLKNDQNILYGALRSMRIPFRLLLTGTPLQNNKRELFNLLQFIDEKQNAEELDAEYAVLDKETLPKLHNKIRPYFLRRTKAGVLKFLPPMTQIILPVTMTVIQEKLSKSIMAKNPELIKAMFSNSKMNKKERGSLNNILMQLRKCLCHPFMYSEAIEERHHDQTVIQRNLVEASAKLLLLQVMLPKLQERGHRVLIFSQFLQQLNIIEDFLSGLGYDFRRLDGSISSLEKQRRIDAFNAPDSPIFAFLLSTRAGGVGINLATADTVIILDPDFNPHQDIQALSRAHRIGQKKKVLCFQLMTVDSVEERIMQIGKKKMALDHALIESMDDDELAGDDLESILKHGAQALFNDDYEKKSIHYDSAAVDALLDRTDDTESKPDDGTSFSYAKVWSNDKSGFDAGFATEEMAEPKAINSSVWDRILAQREAEAQRQAEATREVLGRGGRRRQAINYKTNALDNPIPGDAEAEPSDSSDDFAGGDSGEESEEEDPSLAKDAEADLQTLQASNARNARPQQVIGEQQKASRRSRQETPNNHSKQQKQQPTWQIGNTQNPKQQGSLQNNHTTTPGYPMQNSYPQGSGPVNTEMPIDFTRYIKGNYLYQGNSTDPVPPERVILTQPHAPNNQIVDYRNIRLRSEAEVRVALDWVQRSEPETEERIVSTNTNSNIDHPQVKTSLLHLLTKSEISLLFNTLSKDPMFIAGLKFHHNTISALKIMNRPSSMELSQPPSNNHFHVVGGNGYPVQLSYGGWQQNTPVSQLSAPRGMTSGNWRGSQPSANPMNSSVPGTKHSLMNSPTHPSASSNNDGGPVSISDCLNGYAYCVKRPDGLYTRLIPADMVPTLIELPATQTSAQGMVLLPDLHMQPPQGVPGMNQPVTFKAPTGPASDILQTRIDRIVATSPTQQRRTKIYCDKWIHDGTCAFTQQGCKYKHEMPFDKATQQSLGLFHGFPKWWRDHQEELQKHRNRDLRAISSQVILQSGWRDDGNEDVPQTATVLAPIGPERNQKSSKKNRLSQTREGLPSAPASEKRSLTGSETEWFVGSTGIQGWNGSSPRRSSVSAGHYIR</sequence>
<dbReference type="CDD" id="cd18793">
    <property type="entry name" value="SF2_C_SNF"/>
    <property type="match status" value="1"/>
</dbReference>
<dbReference type="Gene3D" id="3.40.50.300">
    <property type="entry name" value="P-loop containing nucleotide triphosphate hydrolases"/>
    <property type="match status" value="1"/>
</dbReference>
<keyword evidence="7" id="KW-0378">Hydrolase</keyword>
<evidence type="ECO:0000256" key="4">
    <source>
        <dbReference type="ARBA" id="ARBA00022737"/>
    </source>
</evidence>
<accession>A0A8H5JPZ4</accession>
<keyword evidence="6 11" id="KW-0863">Zinc-finger</keyword>
<feature type="compositionally biased region" description="Acidic residues" evidence="12">
    <location>
        <begin position="1370"/>
        <end position="1379"/>
    </location>
</feature>
<dbReference type="InterPro" id="IPR055565">
    <property type="entry name" value="DUF7141"/>
</dbReference>
<protein>
    <submittedName>
        <fullName evidence="17">CHD1-transcriptional regulator</fullName>
    </submittedName>
</protein>
<dbReference type="Proteomes" id="UP000574317">
    <property type="component" value="Unassembled WGS sequence"/>
</dbReference>
<evidence type="ECO:0000256" key="7">
    <source>
        <dbReference type="ARBA" id="ARBA00022801"/>
    </source>
</evidence>
<dbReference type="Pfam" id="PF23615">
    <property type="entry name" value="Chromo_MIT1"/>
    <property type="match status" value="1"/>
</dbReference>
<evidence type="ECO:0000256" key="11">
    <source>
        <dbReference type="PROSITE-ProRule" id="PRU00723"/>
    </source>
</evidence>
<evidence type="ECO:0000256" key="2">
    <source>
        <dbReference type="ARBA" id="ARBA00011353"/>
    </source>
</evidence>
<feature type="compositionally biased region" description="Acidic residues" evidence="12">
    <location>
        <begin position="239"/>
        <end position="248"/>
    </location>
</feature>
<dbReference type="SUPFAM" id="SSF57903">
    <property type="entry name" value="FYVE/PHD zinc finger"/>
    <property type="match status" value="1"/>
</dbReference>
<dbReference type="InterPro" id="IPR000953">
    <property type="entry name" value="Chromo/chromo_shadow_dom"/>
</dbReference>
<feature type="compositionally biased region" description="Polar residues" evidence="12">
    <location>
        <begin position="1419"/>
        <end position="1471"/>
    </location>
</feature>
<evidence type="ECO:0000256" key="10">
    <source>
        <dbReference type="ARBA" id="ARBA00023242"/>
    </source>
</evidence>
<proteinExistence type="predicted"/>
<evidence type="ECO:0000313" key="18">
    <source>
        <dbReference type="Proteomes" id="UP000574317"/>
    </source>
</evidence>
<dbReference type="GO" id="GO:0005524">
    <property type="term" value="F:ATP binding"/>
    <property type="evidence" value="ECO:0007669"/>
    <property type="project" value="UniProtKB-KW"/>
</dbReference>
<feature type="compositionally biased region" description="Acidic residues" evidence="12">
    <location>
        <begin position="1354"/>
        <end position="1363"/>
    </location>
</feature>
<dbReference type="InterPro" id="IPR014001">
    <property type="entry name" value="Helicase_ATP-bd"/>
</dbReference>
<evidence type="ECO:0000256" key="5">
    <source>
        <dbReference type="ARBA" id="ARBA00022741"/>
    </source>
</evidence>
<dbReference type="EMBL" id="JAAOAO010000172">
    <property type="protein sequence ID" value="KAF5559559.1"/>
    <property type="molecule type" value="Genomic_DNA"/>
</dbReference>
<dbReference type="SUPFAM" id="SSF52540">
    <property type="entry name" value="P-loop containing nucleoside triphosphate hydrolases"/>
    <property type="match status" value="2"/>
</dbReference>
<dbReference type="InterPro" id="IPR013083">
    <property type="entry name" value="Znf_RING/FYVE/PHD"/>
</dbReference>
<feature type="compositionally biased region" description="Polar residues" evidence="12">
    <location>
        <begin position="1929"/>
        <end position="1945"/>
    </location>
</feature>
<feature type="region of interest" description="Disordered" evidence="12">
    <location>
        <begin position="1883"/>
        <end position="1951"/>
    </location>
</feature>